<comment type="caution">
    <text evidence="3">The sequence shown here is derived from an EMBL/GenBank/DDBJ whole genome shotgun (WGS) entry which is preliminary data.</text>
</comment>
<evidence type="ECO:0000313" key="4">
    <source>
        <dbReference type="Proteomes" id="UP000189004"/>
    </source>
</evidence>
<dbReference type="InterPro" id="IPR011663">
    <property type="entry name" value="UTRA"/>
</dbReference>
<evidence type="ECO:0000313" key="3">
    <source>
        <dbReference type="EMBL" id="OOC53060.1"/>
    </source>
</evidence>
<evidence type="ECO:0000256" key="1">
    <source>
        <dbReference type="SAM" id="MobiDB-lite"/>
    </source>
</evidence>
<dbReference type="GO" id="GO:0003677">
    <property type="term" value="F:DNA binding"/>
    <property type="evidence" value="ECO:0007669"/>
    <property type="project" value="InterPro"/>
</dbReference>
<dbReference type="Pfam" id="PF07702">
    <property type="entry name" value="UTRA"/>
    <property type="match status" value="1"/>
</dbReference>
<dbReference type="GO" id="GO:0045892">
    <property type="term" value="P:negative regulation of DNA-templated transcription"/>
    <property type="evidence" value="ECO:0007669"/>
    <property type="project" value="TreeGrafter"/>
</dbReference>
<gene>
    <name evidence="3" type="ORF">NOSIN_03855</name>
</gene>
<protein>
    <submittedName>
        <fullName evidence="3">Transcriptional regulator</fullName>
    </submittedName>
</protein>
<accession>A0A1V3BY62</accession>
<dbReference type="STRING" id="501010.NOSIN_03855"/>
<dbReference type="PANTHER" id="PTHR44846:SF17">
    <property type="entry name" value="GNTR-FAMILY TRANSCRIPTIONAL REGULATOR"/>
    <property type="match status" value="1"/>
</dbReference>
<dbReference type="Proteomes" id="UP000189004">
    <property type="component" value="Unassembled WGS sequence"/>
</dbReference>
<dbReference type="SMART" id="SM00866">
    <property type="entry name" value="UTRA"/>
    <property type="match status" value="1"/>
</dbReference>
<dbReference type="Gene3D" id="3.40.1410.10">
    <property type="entry name" value="Chorismate lyase-like"/>
    <property type="match status" value="1"/>
</dbReference>
<name>A0A1V3BY62_9ACTN</name>
<feature type="region of interest" description="Disordered" evidence="1">
    <location>
        <begin position="1"/>
        <end position="30"/>
    </location>
</feature>
<dbReference type="InterPro" id="IPR050679">
    <property type="entry name" value="Bact_HTH_transcr_reg"/>
</dbReference>
<dbReference type="SUPFAM" id="SSF64288">
    <property type="entry name" value="Chorismate lyase-like"/>
    <property type="match status" value="1"/>
</dbReference>
<feature type="domain" description="UbiC transcription regulator-associated" evidence="2">
    <location>
        <begin position="31"/>
        <end position="179"/>
    </location>
</feature>
<proteinExistence type="predicted"/>
<keyword evidence="4" id="KW-1185">Reference proteome</keyword>
<reference evidence="4" key="1">
    <citation type="submission" date="2016-08" db="EMBL/GenBank/DDBJ databases">
        <authorList>
            <person name="Tokovenko B."/>
            <person name="Kalinowski J."/>
        </authorList>
    </citation>
    <scope>NUCLEOTIDE SEQUENCE [LARGE SCALE GENOMIC DNA]</scope>
    <source>
        <strain evidence="4">UTMC102</strain>
    </source>
</reference>
<sequence>MRRTNERHQWEKNRARAGREERGATGATEHDTGLTVDDLVFHAEYHDVRADEELARALRVRVGTRLVERLYRTRYREEAAPLNMTRSYLVHAMVASNPDLLDAAREPWPGGTQSQLCTVGVEVDRVEERVTARPPTAEEARELALPPGTAVMVLRKACVDTDGRVVDWSEVILPGDRTEAVFTTRLERW</sequence>
<evidence type="ECO:0000259" key="2">
    <source>
        <dbReference type="SMART" id="SM00866"/>
    </source>
</evidence>
<dbReference type="PANTHER" id="PTHR44846">
    <property type="entry name" value="MANNOSYL-D-GLYCERATE TRANSPORT/METABOLISM SYSTEM REPRESSOR MNGR-RELATED"/>
    <property type="match status" value="1"/>
</dbReference>
<dbReference type="InterPro" id="IPR028978">
    <property type="entry name" value="Chorismate_lyase_/UTRA_dom_sf"/>
</dbReference>
<dbReference type="AlphaFoldDB" id="A0A1V3BY62"/>
<dbReference type="EMBL" id="MCOK01000001">
    <property type="protein sequence ID" value="OOC53060.1"/>
    <property type="molecule type" value="Genomic_DNA"/>
</dbReference>
<organism evidence="3 4">
    <name type="scientific">Nocardiopsis sinuspersici</name>
    <dbReference type="NCBI Taxonomy" id="501010"/>
    <lineage>
        <taxon>Bacteria</taxon>
        <taxon>Bacillati</taxon>
        <taxon>Actinomycetota</taxon>
        <taxon>Actinomycetes</taxon>
        <taxon>Streptosporangiales</taxon>
        <taxon>Nocardiopsidaceae</taxon>
        <taxon>Nocardiopsis</taxon>
    </lineage>
</organism>